<organism evidence="2 3">
    <name type="scientific">Candidatus Nephthysia bennettiae</name>
    <dbReference type="NCBI Taxonomy" id="3127016"/>
    <lineage>
        <taxon>Bacteria</taxon>
        <taxon>Bacillati</taxon>
        <taxon>Candidatus Dormiibacterota</taxon>
        <taxon>Candidatus Dormibacteria</taxon>
        <taxon>Candidatus Dormibacterales</taxon>
        <taxon>Candidatus Dormibacteraceae</taxon>
        <taxon>Candidatus Nephthysia</taxon>
    </lineage>
</organism>
<reference evidence="2" key="1">
    <citation type="submission" date="2020-10" db="EMBL/GenBank/DDBJ databases">
        <title>Ca. Dormibacterota MAGs.</title>
        <authorList>
            <person name="Montgomery K."/>
        </authorList>
    </citation>
    <scope>NUCLEOTIDE SEQUENCE [LARGE SCALE GENOMIC DNA]</scope>
    <source>
        <strain evidence="2">SC8812_S17_10</strain>
    </source>
</reference>
<evidence type="ECO:0000313" key="2">
    <source>
        <dbReference type="EMBL" id="MBJ7601162.1"/>
    </source>
</evidence>
<dbReference type="PROSITE" id="PS51257">
    <property type="entry name" value="PROKAR_LIPOPROTEIN"/>
    <property type="match status" value="1"/>
</dbReference>
<feature type="signal peptide" evidence="1">
    <location>
        <begin position="1"/>
        <end position="24"/>
    </location>
</feature>
<evidence type="ECO:0008006" key="4">
    <source>
        <dbReference type="Google" id="ProtNLM"/>
    </source>
</evidence>
<evidence type="ECO:0000313" key="3">
    <source>
        <dbReference type="Proteomes" id="UP000612893"/>
    </source>
</evidence>
<dbReference type="AlphaFoldDB" id="A0A934NFS8"/>
<name>A0A934NFS8_9BACT</name>
<dbReference type="RefSeq" id="WP_338205281.1">
    <property type="nucleotide sequence ID" value="NZ_JAEKNR010000236.1"/>
</dbReference>
<dbReference type="EMBL" id="JAEKNR010000236">
    <property type="protein sequence ID" value="MBJ7601162.1"/>
    <property type="molecule type" value="Genomic_DNA"/>
</dbReference>
<dbReference type="Proteomes" id="UP000612893">
    <property type="component" value="Unassembled WGS sequence"/>
</dbReference>
<accession>A0A934NFS8</accession>
<feature type="chain" id="PRO_5044832957" description="C-type lysozyme inhibitor domain-containing protein" evidence="1">
    <location>
        <begin position="25"/>
        <end position="122"/>
    </location>
</feature>
<gene>
    <name evidence="2" type="ORF">JF922_24205</name>
</gene>
<proteinExistence type="predicted"/>
<keyword evidence="3" id="KW-1185">Reference proteome</keyword>
<sequence>MVGRLLRRGLVLVALLQLTSACFLVDENDTPQAVGQCVERAGGRASYPPPRQYAATAKGALVAHFSQGRAVLLFAGPGDRPVPPPAQPVRTAVGGRVAYWWESSPQPSESAALDHCLTTAHS</sequence>
<comment type="caution">
    <text evidence="2">The sequence shown here is derived from an EMBL/GenBank/DDBJ whole genome shotgun (WGS) entry which is preliminary data.</text>
</comment>
<protein>
    <recommendedName>
        <fullName evidence="4">C-type lysozyme inhibitor domain-containing protein</fullName>
    </recommendedName>
</protein>
<evidence type="ECO:0000256" key="1">
    <source>
        <dbReference type="SAM" id="SignalP"/>
    </source>
</evidence>
<keyword evidence="1" id="KW-0732">Signal</keyword>